<dbReference type="EMBL" id="JASGBQ010000001">
    <property type="protein sequence ID" value="MDI9240880.1"/>
    <property type="molecule type" value="Genomic_DNA"/>
</dbReference>
<dbReference type="Proteomes" id="UP001300383">
    <property type="component" value="Unassembled WGS sequence"/>
</dbReference>
<dbReference type="AlphaFoldDB" id="A0AAP4EYQ5"/>
<protein>
    <submittedName>
        <fullName evidence="2">Uncharacterized protein</fullName>
    </submittedName>
</protein>
<sequence>MGIFSLFGVGRAESDGKKLTLFRLIKSLGRIGIVLAAVMLFTLFGSIAAILG</sequence>
<organism evidence="2 3">
    <name type="scientific">Fusibacillus kribbianus</name>
    <dbReference type="NCBI Taxonomy" id="3044208"/>
    <lineage>
        <taxon>Bacteria</taxon>
        <taxon>Bacillati</taxon>
        <taxon>Bacillota</taxon>
        <taxon>Clostridia</taxon>
        <taxon>Lachnospirales</taxon>
        <taxon>Lachnospiraceae</taxon>
        <taxon>Fusibacillus</taxon>
    </lineage>
</organism>
<keyword evidence="3" id="KW-1185">Reference proteome</keyword>
<comment type="caution">
    <text evidence="2">The sequence shown here is derived from an EMBL/GenBank/DDBJ whole genome shotgun (WGS) entry which is preliminary data.</text>
</comment>
<evidence type="ECO:0000313" key="3">
    <source>
        <dbReference type="Proteomes" id="UP001300383"/>
    </source>
</evidence>
<keyword evidence="1" id="KW-0472">Membrane</keyword>
<keyword evidence="1" id="KW-1133">Transmembrane helix</keyword>
<reference evidence="2 3" key="1">
    <citation type="submission" date="2023-05" db="EMBL/GenBank/DDBJ databases">
        <title>[ruminococcus] sp. nov., isolated from a pig farm feces dump.</title>
        <authorList>
            <person name="Chang Y.-H."/>
        </authorList>
    </citation>
    <scope>NUCLEOTIDE SEQUENCE [LARGE SCALE GENOMIC DNA]</scope>
    <source>
        <strain evidence="2 3">YH-rum2234</strain>
    </source>
</reference>
<accession>A0AAP4EYQ5</accession>
<feature type="transmembrane region" description="Helical" evidence="1">
    <location>
        <begin position="30"/>
        <end position="51"/>
    </location>
</feature>
<evidence type="ECO:0000313" key="2">
    <source>
        <dbReference type="EMBL" id="MDI9240880.1"/>
    </source>
</evidence>
<evidence type="ECO:0000256" key="1">
    <source>
        <dbReference type="SAM" id="Phobius"/>
    </source>
</evidence>
<name>A0AAP4EYQ5_9FIRM</name>
<gene>
    <name evidence="2" type="ORF">QJ036_00095</name>
</gene>
<proteinExistence type="predicted"/>
<dbReference type="RefSeq" id="WP_283229396.1">
    <property type="nucleotide sequence ID" value="NZ_JASGBQ010000001.1"/>
</dbReference>
<keyword evidence="1" id="KW-0812">Transmembrane</keyword>